<comment type="catalytic activity">
    <reaction evidence="9 11">
        <text>L-aspartyl-tRNA(Asn) + L-glutamine + ATP + H2O = L-asparaginyl-tRNA(Asn) + L-glutamate + ADP + phosphate + 2 H(+)</text>
        <dbReference type="Rhea" id="RHEA:14513"/>
        <dbReference type="Rhea" id="RHEA-COMP:9674"/>
        <dbReference type="Rhea" id="RHEA-COMP:9677"/>
        <dbReference type="ChEBI" id="CHEBI:15377"/>
        <dbReference type="ChEBI" id="CHEBI:15378"/>
        <dbReference type="ChEBI" id="CHEBI:29985"/>
        <dbReference type="ChEBI" id="CHEBI:30616"/>
        <dbReference type="ChEBI" id="CHEBI:43474"/>
        <dbReference type="ChEBI" id="CHEBI:58359"/>
        <dbReference type="ChEBI" id="CHEBI:78515"/>
        <dbReference type="ChEBI" id="CHEBI:78516"/>
        <dbReference type="ChEBI" id="CHEBI:456216"/>
    </reaction>
</comment>
<dbReference type="NCBIfam" id="TIGR00133">
    <property type="entry name" value="gatB"/>
    <property type="match status" value="1"/>
</dbReference>
<dbReference type="InterPro" id="IPR018027">
    <property type="entry name" value="Asn/Gln_amidotransferase"/>
</dbReference>
<comment type="catalytic activity">
    <reaction evidence="10 11">
        <text>L-glutamyl-tRNA(Gln) + L-glutamine + ATP + H2O = L-glutaminyl-tRNA(Gln) + L-glutamate + ADP + phosphate + H(+)</text>
        <dbReference type="Rhea" id="RHEA:17521"/>
        <dbReference type="Rhea" id="RHEA-COMP:9681"/>
        <dbReference type="Rhea" id="RHEA-COMP:9684"/>
        <dbReference type="ChEBI" id="CHEBI:15377"/>
        <dbReference type="ChEBI" id="CHEBI:15378"/>
        <dbReference type="ChEBI" id="CHEBI:29985"/>
        <dbReference type="ChEBI" id="CHEBI:30616"/>
        <dbReference type="ChEBI" id="CHEBI:43474"/>
        <dbReference type="ChEBI" id="CHEBI:58359"/>
        <dbReference type="ChEBI" id="CHEBI:78520"/>
        <dbReference type="ChEBI" id="CHEBI:78521"/>
        <dbReference type="ChEBI" id="CHEBI:456216"/>
    </reaction>
</comment>
<dbReference type="RefSeq" id="WP_258567928.1">
    <property type="nucleotide sequence ID" value="NZ_CP092900.1"/>
</dbReference>
<dbReference type="SUPFAM" id="SSF55931">
    <property type="entry name" value="Glutamine synthetase/guanido kinase"/>
    <property type="match status" value="1"/>
</dbReference>
<evidence type="ECO:0000256" key="8">
    <source>
        <dbReference type="ARBA" id="ARBA00024799"/>
    </source>
</evidence>
<dbReference type="InterPro" id="IPR004413">
    <property type="entry name" value="GatB"/>
</dbReference>
<evidence type="ECO:0000256" key="3">
    <source>
        <dbReference type="ARBA" id="ARBA00016923"/>
    </source>
</evidence>
<dbReference type="InterPro" id="IPR017959">
    <property type="entry name" value="Asn/Gln-tRNA_amidoTrfase_suB/E"/>
</dbReference>
<dbReference type="Pfam" id="PF02637">
    <property type="entry name" value="GatB_Yqey"/>
    <property type="match status" value="1"/>
</dbReference>
<evidence type="ECO:0000256" key="5">
    <source>
        <dbReference type="ARBA" id="ARBA00022741"/>
    </source>
</evidence>
<organism evidence="13 14">
    <name type="scientific">Candidatus Comchoanobacter bicostacola</name>
    <dbReference type="NCBI Taxonomy" id="2919598"/>
    <lineage>
        <taxon>Bacteria</taxon>
        <taxon>Pseudomonadati</taxon>
        <taxon>Pseudomonadota</taxon>
        <taxon>Gammaproteobacteria</taxon>
        <taxon>Candidatus Comchoanobacterales</taxon>
        <taxon>Candidatus Comchoanobacteraceae</taxon>
        <taxon>Candidatus Comchoanobacter</taxon>
    </lineage>
</organism>
<dbReference type="NCBIfam" id="NF004012">
    <property type="entry name" value="PRK05477.1-2"/>
    <property type="match status" value="1"/>
</dbReference>
<keyword evidence="6 11" id="KW-0067">ATP-binding</keyword>
<comment type="function">
    <text evidence="8 11">Allows the formation of correctly charged Asn-tRNA(Asn) or Gln-tRNA(Gln) through the transamidation of misacylated Asp-tRNA(Asn) or Glu-tRNA(Gln) in organisms which lack either or both of asparaginyl-tRNA or glutaminyl-tRNA synthetases. The reaction takes place in the presence of glutamine and ATP through an activated phospho-Asp-tRNA(Asn) or phospho-Glu-tRNA(Gln).</text>
</comment>
<dbReference type="SMART" id="SM00845">
    <property type="entry name" value="GatB_Yqey"/>
    <property type="match status" value="1"/>
</dbReference>
<dbReference type="PROSITE" id="PS01234">
    <property type="entry name" value="GATB"/>
    <property type="match status" value="1"/>
</dbReference>
<accession>A0ABY5DJP1</accession>
<keyword evidence="7 11" id="KW-0648">Protein biosynthesis</keyword>
<dbReference type="Gene3D" id="1.10.10.410">
    <property type="match status" value="1"/>
</dbReference>
<name>A0ABY5DJP1_9GAMM</name>
<feature type="domain" description="Asn/Gln amidotransferase" evidence="12">
    <location>
        <begin position="331"/>
        <end position="478"/>
    </location>
</feature>
<evidence type="ECO:0000256" key="10">
    <source>
        <dbReference type="ARBA" id="ARBA00047913"/>
    </source>
</evidence>
<dbReference type="PANTHER" id="PTHR11659:SF0">
    <property type="entry name" value="GLUTAMYL-TRNA(GLN) AMIDOTRANSFERASE SUBUNIT B, MITOCHONDRIAL"/>
    <property type="match status" value="1"/>
</dbReference>
<comment type="similarity">
    <text evidence="1 11">Belongs to the GatB/GatE family. GatB subfamily.</text>
</comment>
<keyword evidence="4 11" id="KW-0436">Ligase</keyword>
<dbReference type="Pfam" id="PF02934">
    <property type="entry name" value="GatB_N"/>
    <property type="match status" value="1"/>
</dbReference>
<dbReference type="InterPro" id="IPR023168">
    <property type="entry name" value="GatB_Yqey_C_2"/>
</dbReference>
<dbReference type="InterPro" id="IPR014746">
    <property type="entry name" value="Gln_synth/guanido_kin_cat_dom"/>
</dbReference>
<gene>
    <name evidence="11 13" type="primary">gatB</name>
    <name evidence="13" type="ORF">MMH89_02760</name>
</gene>
<evidence type="ECO:0000256" key="7">
    <source>
        <dbReference type="ARBA" id="ARBA00022917"/>
    </source>
</evidence>
<evidence type="ECO:0000256" key="11">
    <source>
        <dbReference type="HAMAP-Rule" id="MF_00121"/>
    </source>
</evidence>
<evidence type="ECO:0000313" key="13">
    <source>
        <dbReference type="EMBL" id="UTC24144.1"/>
    </source>
</evidence>
<dbReference type="EC" id="6.3.5.-" evidence="11"/>
<keyword evidence="14" id="KW-1185">Reference proteome</keyword>
<proteinExistence type="inferred from homology"/>
<sequence length="480" mass="54005">MALDSQNIFLNIGLEIHIQLSTKTKAFSSAPVQYGNQANQNIRIVDVAIPGTLPIVNKEMMKQAIMFGKCVDAQVNQKITFARKHYFYPDLPKGYQITQDENPILVGGSINYELNGKTKQCMLHHAHLEEDAGKSLHGYKKGTSGIDLNRAGQPLLEIVTEPCLESIDDAIAFLKQLHSLVTYLGICDGNMQEGSFRCDVNISVKPSKDAPLGNRVEIKNMNSFKFIQRALQYEIERQVEQINDGQKVHQETRLYNEKKQSTESMRSKENANDYRYFSEPDIPTIWIDEQFIADAISRLPEIPEDRVARYEAAGMQPTDARIIAYQRPMADFADQLIDYGHEIKTIANWILGPISALANKAQIDFASLPISSNDIHDILTKLVNGALSSKMAKEVLEHIWNEQKSVDEIIEKYGLKQLDSEEEIAKIIQDILEKNPNQLAAYRSGKDKLFGYFVGQAMKATQGQANPGKLNKILKEMLSG</sequence>
<evidence type="ECO:0000313" key="14">
    <source>
        <dbReference type="Proteomes" id="UP001055955"/>
    </source>
</evidence>
<evidence type="ECO:0000256" key="2">
    <source>
        <dbReference type="ARBA" id="ARBA00011123"/>
    </source>
</evidence>
<dbReference type="InterPro" id="IPR003789">
    <property type="entry name" value="Asn/Gln_tRNA_amidoTrase-B-like"/>
</dbReference>
<evidence type="ECO:0000256" key="1">
    <source>
        <dbReference type="ARBA" id="ARBA00005306"/>
    </source>
</evidence>
<dbReference type="HAMAP" id="MF_00121">
    <property type="entry name" value="GatB"/>
    <property type="match status" value="1"/>
</dbReference>
<dbReference type="EMBL" id="CP092900">
    <property type="protein sequence ID" value="UTC24144.1"/>
    <property type="molecule type" value="Genomic_DNA"/>
</dbReference>
<dbReference type="InterPro" id="IPR017958">
    <property type="entry name" value="Gln-tRNA_amidoTrfase_suB_CS"/>
</dbReference>
<evidence type="ECO:0000256" key="9">
    <source>
        <dbReference type="ARBA" id="ARBA00047380"/>
    </source>
</evidence>
<dbReference type="InterPro" id="IPR006075">
    <property type="entry name" value="Asn/Gln-tRNA_Trfase_suB/E_cat"/>
</dbReference>
<dbReference type="PANTHER" id="PTHR11659">
    <property type="entry name" value="GLUTAMYL-TRNA GLN AMIDOTRANSFERASE SUBUNIT B MITOCHONDRIAL AND PROKARYOTIC PET112-RELATED"/>
    <property type="match status" value="1"/>
</dbReference>
<dbReference type="Proteomes" id="UP001055955">
    <property type="component" value="Chromosome"/>
</dbReference>
<evidence type="ECO:0000256" key="6">
    <source>
        <dbReference type="ARBA" id="ARBA00022840"/>
    </source>
</evidence>
<reference evidence="13 14" key="1">
    <citation type="journal article" date="2022" name="Nat. Microbiol.">
        <title>The microbiome of a bacterivorous marine choanoflagellate contains a resource-demanding obligate bacterial associate.</title>
        <authorList>
            <person name="Needham D.M."/>
            <person name="Poirier C."/>
            <person name="Bachy C."/>
            <person name="George E.E."/>
            <person name="Wilken S."/>
            <person name="Yung C.C.M."/>
            <person name="Limardo A.J."/>
            <person name="Morando M."/>
            <person name="Sudek L."/>
            <person name="Malmstrom R.R."/>
            <person name="Keeling P.J."/>
            <person name="Santoro A.E."/>
            <person name="Worden A.Z."/>
        </authorList>
    </citation>
    <scope>NUCLEOTIDE SEQUENCE [LARGE SCALE GENOMIC DNA]</scope>
    <source>
        <strain evidence="13 14">Comchoano-1</strain>
    </source>
</reference>
<protein>
    <recommendedName>
        <fullName evidence="3 11">Aspartyl/glutamyl-tRNA(Asn/Gln) amidotransferase subunit B</fullName>
        <shortName evidence="11">Asp/Glu-ADT subunit B</shortName>
        <ecNumber evidence="11">6.3.5.-</ecNumber>
    </recommendedName>
</protein>
<dbReference type="SUPFAM" id="SSF89095">
    <property type="entry name" value="GatB/YqeY motif"/>
    <property type="match status" value="1"/>
</dbReference>
<evidence type="ECO:0000259" key="12">
    <source>
        <dbReference type="SMART" id="SM00845"/>
    </source>
</evidence>
<keyword evidence="5 11" id="KW-0547">Nucleotide-binding</keyword>
<comment type="subunit">
    <text evidence="2 11">Heterotrimer of A, B and C subunits.</text>
</comment>
<evidence type="ECO:0000256" key="4">
    <source>
        <dbReference type="ARBA" id="ARBA00022598"/>
    </source>
</evidence>
<dbReference type="NCBIfam" id="NF004014">
    <property type="entry name" value="PRK05477.1-4"/>
    <property type="match status" value="1"/>
</dbReference>